<dbReference type="AlphaFoldDB" id="A0A327ZAN3"/>
<reference evidence="1 2" key="1">
    <citation type="submission" date="2018-06" db="EMBL/GenBank/DDBJ databases">
        <title>Genomic Encyclopedia of Type Strains, Phase III (KMG-III): the genomes of soil and plant-associated and newly described type strains.</title>
        <authorList>
            <person name="Whitman W."/>
        </authorList>
    </citation>
    <scope>NUCLEOTIDE SEQUENCE [LARGE SCALE GENOMIC DNA]</scope>
    <source>
        <strain evidence="1 2">CGMCC 4.7090</strain>
    </source>
</reference>
<dbReference type="EMBL" id="QLMJ01000008">
    <property type="protein sequence ID" value="RAK36559.1"/>
    <property type="molecule type" value="Genomic_DNA"/>
</dbReference>
<proteinExistence type="predicted"/>
<evidence type="ECO:0000313" key="2">
    <source>
        <dbReference type="Proteomes" id="UP000249341"/>
    </source>
</evidence>
<keyword evidence="1" id="KW-0503">Monooxygenase</keyword>
<name>A0A327ZAN3_9ACTN</name>
<keyword evidence="2" id="KW-1185">Reference proteome</keyword>
<organism evidence="1 2">
    <name type="scientific">Actinoplanes lutulentus</name>
    <dbReference type="NCBI Taxonomy" id="1287878"/>
    <lineage>
        <taxon>Bacteria</taxon>
        <taxon>Bacillati</taxon>
        <taxon>Actinomycetota</taxon>
        <taxon>Actinomycetes</taxon>
        <taxon>Micromonosporales</taxon>
        <taxon>Micromonosporaceae</taxon>
        <taxon>Actinoplanes</taxon>
    </lineage>
</organism>
<dbReference type="Pfam" id="PF14100">
    <property type="entry name" value="DUF6807"/>
    <property type="match status" value="1"/>
</dbReference>
<sequence length="266" mass="28866">MARYVWDPHLPPTVSPRPYLHPVTTLGGTTVTGFMPDDHVHHLGASIAVPALNDANFWGGRTYVTGHGSLALDNHGRQRHAGWLHRSADRLVQELEWLDRDGQPVALERRSLAVRPIDGTAWLLRVEFSLRSATGGSLTIDSPAARGRTGAGYGGFFWRAPAGLTRVRAYGEGSHGDVHGSRDPWVVLSGSQPGAADWTLVFLTDAISADPWFVRFDDYAGVCSALAWDQQRVVPADGVLTRQLSVLVADGSPTDQVLTAARQAHR</sequence>
<comment type="caution">
    <text evidence="1">The sequence shown here is derived from an EMBL/GenBank/DDBJ whole genome shotgun (WGS) entry which is preliminary data.</text>
</comment>
<keyword evidence="1" id="KW-0560">Oxidoreductase</keyword>
<gene>
    <name evidence="1" type="ORF">B0I29_108149</name>
</gene>
<protein>
    <submittedName>
        <fullName evidence="1">Methane monooxygenase PmoA-like</fullName>
    </submittedName>
</protein>
<accession>A0A327ZAN3</accession>
<dbReference type="GO" id="GO:0004497">
    <property type="term" value="F:monooxygenase activity"/>
    <property type="evidence" value="ECO:0007669"/>
    <property type="project" value="UniProtKB-KW"/>
</dbReference>
<evidence type="ECO:0000313" key="1">
    <source>
        <dbReference type="EMBL" id="RAK36559.1"/>
    </source>
</evidence>
<dbReference type="Proteomes" id="UP000249341">
    <property type="component" value="Unassembled WGS sequence"/>
</dbReference>
<dbReference type="InterPro" id="IPR029475">
    <property type="entry name" value="DUF6807"/>
</dbReference>